<dbReference type="AlphaFoldDB" id="A0A6C0J3S8"/>
<evidence type="ECO:0000313" key="1">
    <source>
        <dbReference type="EMBL" id="QHU00345.1"/>
    </source>
</evidence>
<protein>
    <submittedName>
        <fullName evidence="1">Uncharacterized protein</fullName>
    </submittedName>
</protein>
<dbReference type="EMBL" id="MN740326">
    <property type="protein sequence ID" value="QHU00345.1"/>
    <property type="molecule type" value="Genomic_DNA"/>
</dbReference>
<reference evidence="1" key="1">
    <citation type="journal article" date="2020" name="Nature">
        <title>Giant virus diversity and host interactions through global metagenomics.</title>
        <authorList>
            <person name="Schulz F."/>
            <person name="Roux S."/>
            <person name="Paez-Espino D."/>
            <person name="Jungbluth S."/>
            <person name="Walsh D.A."/>
            <person name="Denef V.J."/>
            <person name="McMahon K.D."/>
            <person name="Konstantinidis K.T."/>
            <person name="Eloe-Fadrosh E.A."/>
            <person name="Kyrpides N.C."/>
            <person name="Woyke T."/>
        </authorList>
    </citation>
    <scope>NUCLEOTIDE SEQUENCE</scope>
    <source>
        <strain evidence="1">GVMAG-M-3300025860-12</strain>
    </source>
</reference>
<proteinExistence type="predicted"/>
<name>A0A6C0J3S8_9ZZZZ</name>
<sequence length="36" mass="4334">MVAQKKEIILDKWMDWEVSKGTIKTIINKLDKSWKE</sequence>
<organism evidence="1">
    <name type="scientific">viral metagenome</name>
    <dbReference type="NCBI Taxonomy" id="1070528"/>
    <lineage>
        <taxon>unclassified sequences</taxon>
        <taxon>metagenomes</taxon>
        <taxon>organismal metagenomes</taxon>
    </lineage>
</organism>
<accession>A0A6C0J3S8</accession>